<dbReference type="InterPro" id="IPR027379">
    <property type="entry name" value="CLS_N"/>
</dbReference>
<evidence type="ECO:0000313" key="10">
    <source>
        <dbReference type="Proteomes" id="UP000279994"/>
    </source>
</evidence>
<evidence type="ECO:0000256" key="2">
    <source>
        <dbReference type="ARBA" id="ARBA00022475"/>
    </source>
</evidence>
<dbReference type="Pfam" id="PF13396">
    <property type="entry name" value="PLDc_N"/>
    <property type="match status" value="1"/>
</dbReference>
<dbReference type="EMBL" id="RJSF01000040">
    <property type="protein sequence ID" value="RNM14353.1"/>
    <property type="molecule type" value="Genomic_DNA"/>
</dbReference>
<feature type="coiled-coil region" evidence="6">
    <location>
        <begin position="88"/>
        <end position="118"/>
    </location>
</feature>
<sequence>MFLLLLALDVFCVIDVIQSREDEVRNLPKIAWLVLILLFPPIGSIAWLAAGRPQSGPARYSAYERAVPAYPEYDRPGRAAGLTPESDEEFLRRVRERAEEQRRRAAEEKKRREQLGDA</sequence>
<evidence type="ECO:0000313" key="9">
    <source>
        <dbReference type="EMBL" id="RNM14353.1"/>
    </source>
</evidence>
<evidence type="ECO:0000259" key="8">
    <source>
        <dbReference type="Pfam" id="PF13396"/>
    </source>
</evidence>
<evidence type="ECO:0000256" key="6">
    <source>
        <dbReference type="SAM" id="Coils"/>
    </source>
</evidence>
<evidence type="ECO:0000256" key="5">
    <source>
        <dbReference type="ARBA" id="ARBA00023136"/>
    </source>
</evidence>
<keyword evidence="4 7" id="KW-1133">Transmembrane helix</keyword>
<dbReference type="Proteomes" id="UP000279994">
    <property type="component" value="Unassembled WGS sequence"/>
</dbReference>
<dbReference type="GO" id="GO:0005886">
    <property type="term" value="C:plasma membrane"/>
    <property type="evidence" value="ECO:0007669"/>
    <property type="project" value="UniProtKB-SubCell"/>
</dbReference>
<gene>
    <name evidence="9" type="ORF">EFL26_11380</name>
</gene>
<evidence type="ECO:0000256" key="1">
    <source>
        <dbReference type="ARBA" id="ARBA00004651"/>
    </source>
</evidence>
<evidence type="ECO:0000256" key="3">
    <source>
        <dbReference type="ARBA" id="ARBA00022692"/>
    </source>
</evidence>
<reference evidence="9 10" key="1">
    <citation type="submission" date="2018-11" db="EMBL/GenBank/DDBJ databases">
        <authorList>
            <person name="Li F."/>
        </authorList>
    </citation>
    <scope>NUCLEOTIDE SEQUENCE [LARGE SCALE GENOMIC DNA]</scope>
    <source>
        <strain evidence="9 10">Gsoil 818</strain>
    </source>
</reference>
<comment type="subcellular location">
    <subcellularLocation>
        <location evidence="1">Cell membrane</location>
        <topology evidence="1">Multi-pass membrane protein</topology>
    </subcellularLocation>
</comment>
<evidence type="ECO:0000256" key="4">
    <source>
        <dbReference type="ARBA" id="ARBA00022989"/>
    </source>
</evidence>
<keyword evidence="6" id="KW-0175">Coiled coil</keyword>
<keyword evidence="10" id="KW-1185">Reference proteome</keyword>
<keyword evidence="5 7" id="KW-0472">Membrane</keyword>
<keyword evidence="2" id="KW-1003">Cell membrane</keyword>
<feature type="domain" description="Cardiolipin synthase N-terminal" evidence="8">
    <location>
        <begin position="7"/>
        <end position="52"/>
    </location>
</feature>
<accession>A0A3N0GPF0</accession>
<organism evidence="9 10">
    <name type="scientific">Nocardioides pocheonensis</name>
    <dbReference type="NCBI Taxonomy" id="661485"/>
    <lineage>
        <taxon>Bacteria</taxon>
        <taxon>Bacillati</taxon>
        <taxon>Actinomycetota</taxon>
        <taxon>Actinomycetes</taxon>
        <taxon>Propionibacteriales</taxon>
        <taxon>Nocardioidaceae</taxon>
        <taxon>Nocardioides</taxon>
    </lineage>
</organism>
<name>A0A3N0GPF0_9ACTN</name>
<feature type="transmembrane region" description="Helical" evidence="7">
    <location>
        <begin position="29"/>
        <end position="50"/>
    </location>
</feature>
<dbReference type="OrthoDB" id="3298527at2"/>
<protein>
    <submittedName>
        <fullName evidence="9">PLDc_N domain-containing protein</fullName>
    </submittedName>
</protein>
<proteinExistence type="predicted"/>
<dbReference type="AlphaFoldDB" id="A0A3N0GPF0"/>
<evidence type="ECO:0000256" key="7">
    <source>
        <dbReference type="SAM" id="Phobius"/>
    </source>
</evidence>
<comment type="caution">
    <text evidence="9">The sequence shown here is derived from an EMBL/GenBank/DDBJ whole genome shotgun (WGS) entry which is preliminary data.</text>
</comment>
<keyword evidence="3 7" id="KW-0812">Transmembrane</keyword>